<evidence type="ECO:0000313" key="5">
    <source>
        <dbReference type="Proteomes" id="UP001359559"/>
    </source>
</evidence>
<evidence type="ECO:0000256" key="1">
    <source>
        <dbReference type="ARBA" id="ARBA00007606"/>
    </source>
</evidence>
<comment type="similarity">
    <text evidence="1">Belongs to the leguminous lectin family.</text>
</comment>
<evidence type="ECO:0000313" key="4">
    <source>
        <dbReference type="EMBL" id="KAK7319520.1"/>
    </source>
</evidence>
<dbReference type="Proteomes" id="UP001359559">
    <property type="component" value="Unassembled WGS sequence"/>
</dbReference>
<dbReference type="InterPro" id="IPR001220">
    <property type="entry name" value="Legume_lectin_dom"/>
</dbReference>
<dbReference type="EMBL" id="JAYKXN010000001">
    <property type="protein sequence ID" value="KAK7319520.1"/>
    <property type="molecule type" value="Genomic_DNA"/>
</dbReference>
<dbReference type="InterPro" id="IPR013320">
    <property type="entry name" value="ConA-like_dom_sf"/>
</dbReference>
<reference evidence="4 5" key="1">
    <citation type="submission" date="2024-01" db="EMBL/GenBank/DDBJ databases">
        <title>The genomes of 5 underutilized Papilionoideae crops provide insights into root nodulation and disease resistance.</title>
        <authorList>
            <person name="Yuan L."/>
        </authorList>
    </citation>
    <scope>NUCLEOTIDE SEQUENCE [LARGE SCALE GENOMIC DNA]</scope>
    <source>
        <strain evidence="4">LY-2023</strain>
        <tissue evidence="4">Leaf</tissue>
    </source>
</reference>
<evidence type="ECO:0000259" key="3">
    <source>
        <dbReference type="Pfam" id="PF00139"/>
    </source>
</evidence>
<sequence>MIGWLWMAFRYHFVPPDNPSCNCSAIQLTGTAMDPNSWFGTAGRVTHPEVIHLQGNTSNELYDFTANFSFVVSSNQIPYEDGLAFFLATLNLPSMNVTPQLRQGGLGIGLVDGDKHLIQIPYKFVAVEFDTFSK</sequence>
<dbReference type="InterPro" id="IPR050258">
    <property type="entry name" value="Leguminous_Lectin"/>
</dbReference>
<dbReference type="InterPro" id="IPR019825">
    <property type="entry name" value="Lectin_legB_Mn/Ca_BS"/>
</dbReference>
<evidence type="ECO:0000256" key="2">
    <source>
        <dbReference type="ARBA" id="ARBA00022734"/>
    </source>
</evidence>
<dbReference type="SUPFAM" id="SSF49899">
    <property type="entry name" value="Concanavalin A-like lectins/glucanases"/>
    <property type="match status" value="1"/>
</dbReference>
<dbReference type="Pfam" id="PF00139">
    <property type="entry name" value="Lectin_legB"/>
    <property type="match status" value="1"/>
</dbReference>
<organism evidence="4 5">
    <name type="scientific">Clitoria ternatea</name>
    <name type="common">Butterfly pea</name>
    <dbReference type="NCBI Taxonomy" id="43366"/>
    <lineage>
        <taxon>Eukaryota</taxon>
        <taxon>Viridiplantae</taxon>
        <taxon>Streptophyta</taxon>
        <taxon>Embryophyta</taxon>
        <taxon>Tracheophyta</taxon>
        <taxon>Spermatophyta</taxon>
        <taxon>Magnoliopsida</taxon>
        <taxon>eudicotyledons</taxon>
        <taxon>Gunneridae</taxon>
        <taxon>Pentapetalae</taxon>
        <taxon>rosids</taxon>
        <taxon>fabids</taxon>
        <taxon>Fabales</taxon>
        <taxon>Fabaceae</taxon>
        <taxon>Papilionoideae</taxon>
        <taxon>50 kb inversion clade</taxon>
        <taxon>NPAAA clade</taxon>
        <taxon>indigoferoid/millettioid clade</taxon>
        <taxon>Phaseoleae</taxon>
        <taxon>Clitoria</taxon>
    </lineage>
</organism>
<proteinExistence type="inferred from homology"/>
<protein>
    <recommendedName>
        <fullName evidence="3">Legume lectin domain-containing protein</fullName>
    </recommendedName>
</protein>
<keyword evidence="5" id="KW-1185">Reference proteome</keyword>
<comment type="caution">
    <text evidence="4">The sequence shown here is derived from an EMBL/GenBank/DDBJ whole genome shotgun (WGS) entry which is preliminary data.</text>
</comment>
<keyword evidence="2" id="KW-0430">Lectin</keyword>
<dbReference type="PANTHER" id="PTHR32401:SF49">
    <property type="entry name" value="OS10G0129200 PROTEIN"/>
    <property type="match status" value="1"/>
</dbReference>
<feature type="domain" description="Legume lectin" evidence="3">
    <location>
        <begin position="24"/>
        <end position="133"/>
    </location>
</feature>
<accession>A0AAN9Q0F0</accession>
<dbReference type="GO" id="GO:0030246">
    <property type="term" value="F:carbohydrate binding"/>
    <property type="evidence" value="ECO:0007669"/>
    <property type="project" value="UniProtKB-KW"/>
</dbReference>
<name>A0AAN9Q0F0_CLITE</name>
<dbReference type="PROSITE" id="PS00307">
    <property type="entry name" value="LECTIN_LEGUME_BETA"/>
    <property type="match status" value="1"/>
</dbReference>
<dbReference type="PANTHER" id="PTHR32401">
    <property type="entry name" value="CONCANAVALIN A-LIKE LECTIN FAMILY PROTEIN"/>
    <property type="match status" value="1"/>
</dbReference>
<dbReference type="Gene3D" id="2.60.120.200">
    <property type="match status" value="1"/>
</dbReference>
<dbReference type="AlphaFoldDB" id="A0AAN9Q0F0"/>
<gene>
    <name evidence="4" type="ORF">RJT34_04241</name>
</gene>